<name>A0A812DVJ5_ACAPH</name>
<feature type="region of interest" description="Disordered" evidence="1">
    <location>
        <begin position="73"/>
        <end position="104"/>
    </location>
</feature>
<feature type="compositionally biased region" description="Basic and acidic residues" evidence="1">
    <location>
        <begin position="161"/>
        <end position="178"/>
    </location>
</feature>
<sequence length="255" mass="26574">MRGCSGTRRCARRTIPRHGPRPSASPPAEGPRRSSHGNRNVFGGAGPSRSSVFSHSSGTRTVIAVPRMIGSGSIAIRRSSPRRGRDMRHPARRSGFEGADDDVAACGLNTPMPVDLRRGASVGPAERPSVTILTGSAMPWPSSVMCRKCSAPAPFSASATRARDLGDRLGGDRGRDGGGNRGVRSRKGAQASVTPSPLPLSFIGASGRASSACLAVAERADHGARVPVTAEDTATRDRVIAIAPRREEVVSVNVV</sequence>
<comment type="caution">
    <text evidence="2">The sequence shown here is derived from an EMBL/GenBank/DDBJ whole genome shotgun (WGS) entry which is preliminary data.</text>
</comment>
<accession>A0A812DVJ5</accession>
<feature type="compositionally biased region" description="Basic residues" evidence="1">
    <location>
        <begin position="9"/>
        <end position="20"/>
    </location>
</feature>
<gene>
    <name evidence="2" type="ORF">SPHA_62251</name>
</gene>
<reference evidence="2" key="1">
    <citation type="submission" date="2021-01" db="EMBL/GenBank/DDBJ databases">
        <authorList>
            <person name="Li R."/>
            <person name="Bekaert M."/>
        </authorList>
    </citation>
    <scope>NUCLEOTIDE SEQUENCE</scope>
    <source>
        <strain evidence="2">Farmed</strain>
    </source>
</reference>
<feature type="region of interest" description="Disordered" evidence="1">
    <location>
        <begin position="157"/>
        <end position="195"/>
    </location>
</feature>
<dbReference type="AlphaFoldDB" id="A0A812DVJ5"/>
<evidence type="ECO:0000256" key="1">
    <source>
        <dbReference type="SAM" id="MobiDB-lite"/>
    </source>
</evidence>
<proteinExistence type="predicted"/>
<dbReference type="EMBL" id="CAHIKZ030004436">
    <property type="protein sequence ID" value="CAE1310729.1"/>
    <property type="molecule type" value="Genomic_DNA"/>
</dbReference>
<organism evidence="2 3">
    <name type="scientific">Acanthosepion pharaonis</name>
    <name type="common">Pharaoh cuttlefish</name>
    <name type="synonym">Sepia pharaonis</name>
    <dbReference type="NCBI Taxonomy" id="158019"/>
    <lineage>
        <taxon>Eukaryota</taxon>
        <taxon>Metazoa</taxon>
        <taxon>Spiralia</taxon>
        <taxon>Lophotrochozoa</taxon>
        <taxon>Mollusca</taxon>
        <taxon>Cephalopoda</taxon>
        <taxon>Coleoidea</taxon>
        <taxon>Decapodiformes</taxon>
        <taxon>Sepiida</taxon>
        <taxon>Sepiina</taxon>
        <taxon>Sepiidae</taxon>
        <taxon>Acanthosepion</taxon>
    </lineage>
</organism>
<feature type="region of interest" description="Disordered" evidence="1">
    <location>
        <begin position="1"/>
        <end position="58"/>
    </location>
</feature>
<evidence type="ECO:0000313" key="2">
    <source>
        <dbReference type="EMBL" id="CAE1310729.1"/>
    </source>
</evidence>
<protein>
    <submittedName>
        <fullName evidence="2">Uncharacterized protein</fullName>
    </submittedName>
</protein>
<keyword evidence="3" id="KW-1185">Reference proteome</keyword>
<feature type="compositionally biased region" description="Polar residues" evidence="1">
    <location>
        <begin position="48"/>
        <end position="58"/>
    </location>
</feature>
<dbReference type="Proteomes" id="UP000597762">
    <property type="component" value="Unassembled WGS sequence"/>
</dbReference>
<evidence type="ECO:0000313" key="3">
    <source>
        <dbReference type="Proteomes" id="UP000597762"/>
    </source>
</evidence>